<dbReference type="PANTHER" id="PTHR11451:SF44">
    <property type="entry name" value="THREONINE--TRNA LIGASE, CHLOROPLASTIC_MITOCHONDRIAL 2"/>
    <property type="match status" value="1"/>
</dbReference>
<dbReference type="Gene3D" id="3.30.930.10">
    <property type="entry name" value="Bira Bifunctional Protein, Domain 2"/>
    <property type="match status" value="1"/>
</dbReference>
<sequence length="670" mass="75252">MSEMFKISLPDGSVREMPEGSTPADVAAAIGPGLAKAALAAKIDGELVDLSRPFTGDASLALVTSRDEDEALDLARHDFAHVMAEAVQALFPGTQITFGPSTADGFYYDFAPNPERGPFTDEDLPAIEAEMRKIIAADKPLRREVWDRETLISRWKQQGENFKAEWAAELPGDEPLSVYWSGEDWLDMCRGPHLPSTGKLDPAAFKLTRVSGAYWRGDQNNAMLSRIYGTGWLNKKQLAAHLTRLEEAAKRDHRKLGNEMDLFHLQAEAHGSVFWHPKGYVIYRALEDYMRRAVSQADCKEVKTPQVMDARQWEASGHWGKYRENMFVIPDEVPNTEDDGPIISNDAQWMALKPMNCPAHVLIFKQGIKSYRDLPLRIVENGCCHRNEPHGALHGLMRVRQFTQDDGHIFCREDQIVSEVQAFCEMADRVYKDFGFTYAIKLALRPDNRIGTEEQWDKAEAELRDAVVRAGLATEEYGWEELPGEGAFYAPKLEWHLTDAIGRTWQVGTIQSDRMLPERLDAHYIGEDGEKHRPVMLHRAIFGSYERFIGILIEHFAGKLPVWLAPVQAVVTTIVSDADSYAQDVSQKLKAAGVRVETDLRNEKINYKVRDHSLKKVPHLVVVGKREAEEGTVAIRTLGAEHQKVMTLDEAIAMLRTESTAPDLLGGLPA</sequence>
<feature type="domain" description="Aminoacyl-transfer RNA synthetases class-II family profile" evidence="15">
    <location>
        <begin position="252"/>
        <end position="561"/>
    </location>
</feature>
<keyword evidence="11 13" id="KW-0030">Aminoacyl-tRNA synthetase</keyword>
<dbReference type="InterPro" id="IPR002320">
    <property type="entry name" value="Thr-tRNA-ligase_IIa"/>
</dbReference>
<dbReference type="SUPFAM" id="SSF81271">
    <property type="entry name" value="TGS-like"/>
    <property type="match status" value="1"/>
</dbReference>
<protein>
    <recommendedName>
        <fullName evidence="13">Threonine--tRNA ligase</fullName>
        <ecNumber evidence="13">6.1.1.3</ecNumber>
    </recommendedName>
    <alternativeName>
        <fullName evidence="13">Threonyl-tRNA synthetase</fullName>
        <shortName evidence="13">ThrRS</shortName>
    </alternativeName>
</protein>
<evidence type="ECO:0000256" key="8">
    <source>
        <dbReference type="ARBA" id="ARBA00022840"/>
    </source>
</evidence>
<dbReference type="InterPro" id="IPR033728">
    <property type="entry name" value="ThrRS_core"/>
</dbReference>
<dbReference type="InterPro" id="IPR036621">
    <property type="entry name" value="Anticodon-bd_dom_sf"/>
</dbReference>
<keyword evidence="5 13" id="KW-0479">Metal-binding</keyword>
<keyword evidence="2 13" id="KW-0963">Cytoplasm</keyword>
<name>A0ABV6S596_9SPHN</name>
<dbReference type="SUPFAM" id="SSF52954">
    <property type="entry name" value="Class II aaRS ABD-related"/>
    <property type="match status" value="1"/>
</dbReference>
<dbReference type="RefSeq" id="WP_267219535.1">
    <property type="nucleotide sequence ID" value="NZ_JAPCWC010000004.1"/>
</dbReference>
<dbReference type="SMART" id="SM00863">
    <property type="entry name" value="tRNA_SAD"/>
    <property type="match status" value="1"/>
</dbReference>
<feature type="region of interest" description="Disordered" evidence="14">
    <location>
        <begin position="1"/>
        <end position="21"/>
    </location>
</feature>
<evidence type="ECO:0000256" key="3">
    <source>
        <dbReference type="ARBA" id="ARBA00022555"/>
    </source>
</evidence>
<dbReference type="SUPFAM" id="SSF55681">
    <property type="entry name" value="Class II aaRS and biotin synthetases"/>
    <property type="match status" value="1"/>
</dbReference>
<dbReference type="HAMAP" id="MF_00184">
    <property type="entry name" value="Thr_tRNA_synth"/>
    <property type="match status" value="1"/>
</dbReference>
<dbReference type="PRINTS" id="PR01047">
    <property type="entry name" value="TRNASYNTHTHR"/>
</dbReference>
<dbReference type="Gene3D" id="3.40.50.800">
    <property type="entry name" value="Anticodon-binding domain"/>
    <property type="match status" value="1"/>
</dbReference>
<feature type="binding site" evidence="13">
    <location>
        <position position="408"/>
    </location>
    <ligand>
        <name>Zn(2+)</name>
        <dbReference type="ChEBI" id="CHEBI:29105"/>
        <note>catalytic</note>
    </ligand>
</feature>
<dbReference type="CDD" id="cd00771">
    <property type="entry name" value="ThrRS_core"/>
    <property type="match status" value="1"/>
</dbReference>
<gene>
    <name evidence="13 17" type="primary">thrS</name>
    <name evidence="17" type="ORF">ACFFF8_07340</name>
</gene>
<dbReference type="Gene3D" id="3.30.980.10">
    <property type="entry name" value="Threonyl-trna Synthetase, Chain A, domain 2"/>
    <property type="match status" value="1"/>
</dbReference>
<dbReference type="InterPro" id="IPR012947">
    <property type="entry name" value="tRNA_SAD"/>
</dbReference>
<keyword evidence="9 13" id="KW-0694">RNA-binding</keyword>
<dbReference type="InterPro" id="IPR047246">
    <property type="entry name" value="ThrRS_anticodon"/>
</dbReference>
<keyword evidence="7 13" id="KW-0862">Zinc</keyword>
<comment type="caution">
    <text evidence="17">The sequence shown here is derived from an EMBL/GenBank/DDBJ whole genome shotgun (WGS) entry which is preliminary data.</text>
</comment>
<keyword evidence="4 13" id="KW-0436">Ligase</keyword>
<dbReference type="PROSITE" id="PS51880">
    <property type="entry name" value="TGS"/>
    <property type="match status" value="1"/>
</dbReference>
<dbReference type="Pfam" id="PF03129">
    <property type="entry name" value="HGTP_anticodon"/>
    <property type="match status" value="1"/>
</dbReference>
<dbReference type="InterPro" id="IPR012676">
    <property type="entry name" value="TGS-like"/>
</dbReference>
<evidence type="ECO:0000256" key="5">
    <source>
        <dbReference type="ARBA" id="ARBA00022723"/>
    </source>
</evidence>
<feature type="binding site" evidence="13">
    <location>
        <position position="538"/>
    </location>
    <ligand>
        <name>Zn(2+)</name>
        <dbReference type="ChEBI" id="CHEBI:29105"/>
        <note>catalytic</note>
    </ligand>
</feature>
<dbReference type="Gene3D" id="3.30.54.20">
    <property type="match status" value="1"/>
</dbReference>
<dbReference type="EC" id="6.1.1.3" evidence="13"/>
<dbReference type="Proteomes" id="UP001589858">
    <property type="component" value="Unassembled WGS sequence"/>
</dbReference>
<dbReference type="InterPro" id="IPR045864">
    <property type="entry name" value="aa-tRNA-synth_II/BPL/LPL"/>
</dbReference>
<keyword evidence="3 13" id="KW-0820">tRNA-binding</keyword>
<evidence type="ECO:0000256" key="9">
    <source>
        <dbReference type="ARBA" id="ARBA00022884"/>
    </source>
</evidence>
<keyword evidence="8 13" id="KW-0067">ATP-binding</keyword>
<keyword evidence="10 13" id="KW-0648">Protein biosynthesis</keyword>
<dbReference type="NCBIfam" id="TIGR00418">
    <property type="entry name" value="thrS"/>
    <property type="match status" value="1"/>
</dbReference>
<dbReference type="InterPro" id="IPR006195">
    <property type="entry name" value="aa-tRNA-synth_II"/>
</dbReference>
<keyword evidence="18" id="KW-1185">Reference proteome</keyword>
<comment type="subcellular location">
    <subcellularLocation>
        <location evidence="13">Cytoplasm</location>
    </subcellularLocation>
</comment>
<organism evidence="17 18">
    <name type="scientific">Novosphingobium clariflavum</name>
    <dbReference type="NCBI Taxonomy" id="2029884"/>
    <lineage>
        <taxon>Bacteria</taxon>
        <taxon>Pseudomonadati</taxon>
        <taxon>Pseudomonadota</taxon>
        <taxon>Alphaproteobacteria</taxon>
        <taxon>Sphingomonadales</taxon>
        <taxon>Sphingomonadaceae</taxon>
        <taxon>Novosphingobium</taxon>
    </lineage>
</organism>
<proteinExistence type="inferred from homology"/>
<keyword evidence="6 13" id="KW-0547">Nucleotide-binding</keyword>
<feature type="binding site" evidence="13">
    <location>
        <position position="357"/>
    </location>
    <ligand>
        <name>Zn(2+)</name>
        <dbReference type="ChEBI" id="CHEBI:29105"/>
        <note>catalytic</note>
    </ligand>
</feature>
<dbReference type="GO" id="GO:0004829">
    <property type="term" value="F:threonine-tRNA ligase activity"/>
    <property type="evidence" value="ECO:0007669"/>
    <property type="project" value="UniProtKB-EC"/>
</dbReference>
<evidence type="ECO:0000256" key="13">
    <source>
        <dbReference type="HAMAP-Rule" id="MF_00184"/>
    </source>
</evidence>
<evidence type="ECO:0000256" key="11">
    <source>
        <dbReference type="ARBA" id="ARBA00023146"/>
    </source>
</evidence>
<dbReference type="PANTHER" id="PTHR11451">
    <property type="entry name" value="THREONINE-TRNA LIGASE"/>
    <property type="match status" value="1"/>
</dbReference>
<dbReference type="CDD" id="cd01667">
    <property type="entry name" value="TGS_ThrRS"/>
    <property type="match status" value="1"/>
</dbReference>
<evidence type="ECO:0000256" key="2">
    <source>
        <dbReference type="ARBA" id="ARBA00022490"/>
    </source>
</evidence>
<comment type="similarity">
    <text evidence="1 13">Belongs to the class-II aminoacyl-tRNA synthetase family.</text>
</comment>
<feature type="domain" description="TGS" evidence="16">
    <location>
        <begin position="1"/>
        <end position="64"/>
    </location>
</feature>
<evidence type="ECO:0000259" key="16">
    <source>
        <dbReference type="PROSITE" id="PS51880"/>
    </source>
</evidence>
<dbReference type="InterPro" id="IPR012675">
    <property type="entry name" value="Beta-grasp_dom_sf"/>
</dbReference>
<evidence type="ECO:0000256" key="7">
    <source>
        <dbReference type="ARBA" id="ARBA00022833"/>
    </source>
</evidence>
<dbReference type="SUPFAM" id="SSF55186">
    <property type="entry name" value="ThrRS/AlaRS common domain"/>
    <property type="match status" value="1"/>
</dbReference>
<dbReference type="Pfam" id="PF02824">
    <property type="entry name" value="TGS"/>
    <property type="match status" value="1"/>
</dbReference>
<evidence type="ECO:0000256" key="1">
    <source>
        <dbReference type="ARBA" id="ARBA00008226"/>
    </source>
</evidence>
<dbReference type="EMBL" id="JBHLTM010000027">
    <property type="protein sequence ID" value="MFC0684405.1"/>
    <property type="molecule type" value="Genomic_DNA"/>
</dbReference>
<comment type="subunit">
    <text evidence="13">Homodimer.</text>
</comment>
<dbReference type="Pfam" id="PF07973">
    <property type="entry name" value="tRNA_SAD"/>
    <property type="match status" value="1"/>
</dbReference>
<dbReference type="InterPro" id="IPR004154">
    <property type="entry name" value="Anticodon-bd"/>
</dbReference>
<comment type="cofactor">
    <cofactor evidence="13">
        <name>Zn(2+)</name>
        <dbReference type="ChEBI" id="CHEBI:29105"/>
    </cofactor>
    <text evidence="13">Binds 1 zinc ion per subunit.</text>
</comment>
<dbReference type="Gene3D" id="3.10.20.30">
    <property type="match status" value="1"/>
</dbReference>
<dbReference type="PROSITE" id="PS50862">
    <property type="entry name" value="AA_TRNA_LIGASE_II"/>
    <property type="match status" value="1"/>
</dbReference>
<evidence type="ECO:0000313" key="18">
    <source>
        <dbReference type="Proteomes" id="UP001589858"/>
    </source>
</evidence>
<comment type="caution">
    <text evidence="13">Lacks conserved residue(s) required for the propagation of feature annotation.</text>
</comment>
<evidence type="ECO:0000256" key="10">
    <source>
        <dbReference type="ARBA" id="ARBA00022917"/>
    </source>
</evidence>
<evidence type="ECO:0000256" key="6">
    <source>
        <dbReference type="ARBA" id="ARBA00022741"/>
    </source>
</evidence>
<comment type="catalytic activity">
    <reaction evidence="12 13">
        <text>tRNA(Thr) + L-threonine + ATP = L-threonyl-tRNA(Thr) + AMP + diphosphate + H(+)</text>
        <dbReference type="Rhea" id="RHEA:24624"/>
        <dbReference type="Rhea" id="RHEA-COMP:9670"/>
        <dbReference type="Rhea" id="RHEA-COMP:9704"/>
        <dbReference type="ChEBI" id="CHEBI:15378"/>
        <dbReference type="ChEBI" id="CHEBI:30616"/>
        <dbReference type="ChEBI" id="CHEBI:33019"/>
        <dbReference type="ChEBI" id="CHEBI:57926"/>
        <dbReference type="ChEBI" id="CHEBI:78442"/>
        <dbReference type="ChEBI" id="CHEBI:78534"/>
        <dbReference type="ChEBI" id="CHEBI:456215"/>
        <dbReference type="EC" id="6.1.1.3"/>
    </reaction>
</comment>
<evidence type="ECO:0000313" key="17">
    <source>
        <dbReference type="EMBL" id="MFC0684405.1"/>
    </source>
</evidence>
<dbReference type="InterPro" id="IPR004095">
    <property type="entry name" value="TGS"/>
</dbReference>
<dbReference type="CDD" id="cd00860">
    <property type="entry name" value="ThrRS_anticodon"/>
    <property type="match status" value="1"/>
</dbReference>
<evidence type="ECO:0000256" key="14">
    <source>
        <dbReference type="SAM" id="MobiDB-lite"/>
    </source>
</evidence>
<evidence type="ECO:0000259" key="15">
    <source>
        <dbReference type="PROSITE" id="PS50862"/>
    </source>
</evidence>
<reference evidence="17 18" key="1">
    <citation type="submission" date="2024-09" db="EMBL/GenBank/DDBJ databases">
        <authorList>
            <person name="Sun Q."/>
            <person name="Mori K."/>
        </authorList>
    </citation>
    <scope>NUCLEOTIDE SEQUENCE [LARGE SCALE GENOMIC DNA]</scope>
    <source>
        <strain evidence="17 18">CICC 11035S</strain>
    </source>
</reference>
<dbReference type="InterPro" id="IPR018163">
    <property type="entry name" value="Thr/Ala-tRNA-synth_IIc_edit"/>
</dbReference>
<evidence type="ECO:0000256" key="12">
    <source>
        <dbReference type="ARBA" id="ARBA00049515"/>
    </source>
</evidence>
<accession>A0ABV6S596</accession>
<dbReference type="InterPro" id="IPR002314">
    <property type="entry name" value="aa-tRNA-synt_IIb"/>
</dbReference>
<evidence type="ECO:0000256" key="4">
    <source>
        <dbReference type="ARBA" id="ARBA00022598"/>
    </source>
</evidence>
<dbReference type="Pfam" id="PF00587">
    <property type="entry name" value="tRNA-synt_2b"/>
    <property type="match status" value="1"/>
</dbReference>